<evidence type="ECO:0000256" key="11">
    <source>
        <dbReference type="PIRNR" id="PIRNR038165"/>
    </source>
</evidence>
<keyword evidence="4 11" id="KW-0723">Serine/threonine-protein kinase</keyword>
<evidence type="ECO:0000256" key="3">
    <source>
        <dbReference type="ARBA" id="ARBA00022490"/>
    </source>
</evidence>
<dbReference type="Pfam" id="PF07714">
    <property type="entry name" value="PK_Tyr_Ser-Thr"/>
    <property type="match status" value="1"/>
</dbReference>
<comment type="subcellular location">
    <subcellularLocation>
        <location evidence="1">Cytoplasm</location>
    </subcellularLocation>
</comment>
<reference evidence="17 18" key="1">
    <citation type="submission" date="2024-03" db="EMBL/GenBank/DDBJ databases">
        <title>The genome assembly and annotation of the cricket Gryllus longicercus Weissman &amp; Gray.</title>
        <authorList>
            <person name="Szrajer S."/>
            <person name="Gray D."/>
            <person name="Ylla G."/>
        </authorList>
    </citation>
    <scope>NUCLEOTIDE SEQUENCE [LARGE SCALE GENOMIC DNA]</scope>
    <source>
        <strain evidence="17">DAG 2021-001</strain>
        <tissue evidence="17">Whole body minus gut</tissue>
    </source>
</reference>
<evidence type="ECO:0000256" key="15">
    <source>
        <dbReference type="SAM" id="MobiDB-lite"/>
    </source>
</evidence>
<keyword evidence="5 11" id="KW-0808">Transferase</keyword>
<dbReference type="PROSITE" id="PS50011">
    <property type="entry name" value="PROTEIN_KINASE_DOM"/>
    <property type="match status" value="1"/>
</dbReference>
<evidence type="ECO:0000256" key="6">
    <source>
        <dbReference type="ARBA" id="ARBA00022741"/>
    </source>
</evidence>
<keyword evidence="14" id="KW-0175">Coiled coil</keyword>
<dbReference type="GO" id="GO:0005524">
    <property type="term" value="F:ATP binding"/>
    <property type="evidence" value="ECO:0007669"/>
    <property type="project" value="UniProtKB-KW"/>
</dbReference>
<comment type="catalytic activity">
    <reaction evidence="9">
        <text>L-threonyl-[protein] + ATP = O-phospho-L-threonyl-[protein] + ADP + H(+)</text>
        <dbReference type="Rhea" id="RHEA:46608"/>
        <dbReference type="Rhea" id="RHEA-COMP:11060"/>
        <dbReference type="Rhea" id="RHEA-COMP:11605"/>
        <dbReference type="ChEBI" id="CHEBI:15378"/>
        <dbReference type="ChEBI" id="CHEBI:30013"/>
        <dbReference type="ChEBI" id="CHEBI:30616"/>
        <dbReference type="ChEBI" id="CHEBI:61977"/>
        <dbReference type="ChEBI" id="CHEBI:456216"/>
        <dbReference type="EC" id="2.7.11.25"/>
    </reaction>
</comment>
<proteinExistence type="inferred from homology"/>
<feature type="compositionally biased region" description="Polar residues" evidence="15">
    <location>
        <begin position="594"/>
        <end position="611"/>
    </location>
</feature>
<sequence length="859" mass="96317">MPRSGREVLVHIRISRSDYGIQTFSIGDGGISVGYQDPSTAHHAGWIDGLLGCLRPVWTIIGKATANEIKGCQDDWEIAFETISDLQWLGSGAQGAVFSGKLKGEVVAVKKVRDQKETDIRNLRKLNHPNIVQFKGVCTQAPCYCIVMEYCPFGPLYNLLKDGKEVPPVRLVNWAKQIASGMHYLHSHKIIHRDLKSPNVLIGRGEVVKISDFGTSREWNEISTKMTFAGTVAWMAPEIIRNEPCSEKVDIWSYGVVLWELLTCETPYKDVDSSAIMFGVGNYSLHLPIPKTCPEGFRLLVKQCWSAKPRNRPSFKHILVHLDIAAVEVLCTPTEEYLKTQATWKEEVRSVMQQMQSGGNHLPKFEEDIIKKRNDELKHAQDIREHYERKLDRVNDMYMEMIAKFLQVDQQKQELKVKLRQVELWEQELRKREKQVGIIHSSLKAQKLKKRGHFTQSTTPTSPEQHTSPESPQNWVHGSPVMATLVVKGVSQAKSIVTCGGPGERLLRQRRFRHRRVGSGSGASPSLLKASPIRDKKNELHHHNLVDNETQTEMMDISETETSPNPYLASRQLQLSIPPVGNVEETKSPDAESLNGNSTCPHPTLNSNERLTCSDDDPLETLGRKVSEILNGNRIPASTDIIRVTNNGNPEEEDDSILSQRQTICSNENIALRFVQGRRDSPNHYHGVVVSGVNVQPVNELRLHGADSSETLDSQDSSRDNMCEESWSEEEGETADKHSYSLRRRSIARRPIGPGCRSRRFKQLPTPVHNAECNISDEENTSEYSHPPSSQCSTLESNPDLLCSMESMNSQGHKRQHSALKEGLGEGTTPESSDSESDDVSDMTIGTQLGSSPKMETVV</sequence>
<accession>A0AAN9YXQ9</accession>
<dbReference type="EC" id="2.7.11.25" evidence="11"/>
<organism evidence="17 18">
    <name type="scientific">Gryllus longicercus</name>
    <dbReference type="NCBI Taxonomy" id="2509291"/>
    <lineage>
        <taxon>Eukaryota</taxon>
        <taxon>Metazoa</taxon>
        <taxon>Ecdysozoa</taxon>
        <taxon>Arthropoda</taxon>
        <taxon>Hexapoda</taxon>
        <taxon>Insecta</taxon>
        <taxon>Pterygota</taxon>
        <taxon>Neoptera</taxon>
        <taxon>Polyneoptera</taxon>
        <taxon>Orthoptera</taxon>
        <taxon>Ensifera</taxon>
        <taxon>Gryllidea</taxon>
        <taxon>Grylloidea</taxon>
        <taxon>Gryllidae</taxon>
        <taxon>Gryllinae</taxon>
        <taxon>Gryllus</taxon>
    </lineage>
</organism>
<dbReference type="InterPro" id="IPR000719">
    <property type="entry name" value="Prot_kinase_dom"/>
</dbReference>
<evidence type="ECO:0000256" key="10">
    <source>
        <dbReference type="ARBA" id="ARBA00048329"/>
    </source>
</evidence>
<feature type="binding site" evidence="13">
    <location>
        <begin position="89"/>
        <end position="97"/>
    </location>
    <ligand>
        <name>ATP</name>
        <dbReference type="ChEBI" id="CHEBI:30616"/>
    </ligand>
</feature>
<evidence type="ECO:0000256" key="12">
    <source>
        <dbReference type="PIRSR" id="PIRSR038165-50"/>
    </source>
</evidence>
<dbReference type="InterPro" id="IPR001245">
    <property type="entry name" value="Ser-Thr/Tyr_kinase_cat_dom"/>
</dbReference>
<dbReference type="GO" id="GO:0006950">
    <property type="term" value="P:response to stress"/>
    <property type="evidence" value="ECO:0007669"/>
    <property type="project" value="UniProtKB-ARBA"/>
</dbReference>
<keyword evidence="6 11" id="KW-0547">Nucleotide-binding</keyword>
<dbReference type="PIRSF" id="PIRSF038165">
    <property type="entry name" value="MAPKKK12_MAPKKK13"/>
    <property type="match status" value="1"/>
</dbReference>
<gene>
    <name evidence="17" type="ORF">R5R35_014746</name>
</gene>
<dbReference type="Gene3D" id="1.10.510.10">
    <property type="entry name" value="Transferase(Phosphotransferase) domain 1"/>
    <property type="match status" value="1"/>
</dbReference>
<dbReference type="Gene3D" id="3.30.200.20">
    <property type="entry name" value="Phosphorylase Kinase, domain 1"/>
    <property type="match status" value="1"/>
</dbReference>
<dbReference type="FunFam" id="1.10.510.10:FF:000087">
    <property type="entry name" value="Mitogen-activated protein kinase kinase kinase 12"/>
    <property type="match status" value="1"/>
</dbReference>
<comment type="catalytic activity">
    <reaction evidence="10">
        <text>L-seryl-[protein] + ATP = O-phospho-L-seryl-[protein] + ADP + H(+)</text>
        <dbReference type="Rhea" id="RHEA:17989"/>
        <dbReference type="Rhea" id="RHEA-COMP:9863"/>
        <dbReference type="Rhea" id="RHEA-COMP:11604"/>
        <dbReference type="ChEBI" id="CHEBI:15378"/>
        <dbReference type="ChEBI" id="CHEBI:29999"/>
        <dbReference type="ChEBI" id="CHEBI:30616"/>
        <dbReference type="ChEBI" id="CHEBI:83421"/>
        <dbReference type="ChEBI" id="CHEBI:456216"/>
        <dbReference type="EC" id="2.7.11.25"/>
    </reaction>
</comment>
<evidence type="ECO:0000313" key="17">
    <source>
        <dbReference type="EMBL" id="KAK7788601.1"/>
    </source>
</evidence>
<dbReference type="AlphaFoldDB" id="A0AAN9YXQ9"/>
<dbReference type="SMART" id="SM00220">
    <property type="entry name" value="S_TKc"/>
    <property type="match status" value="1"/>
</dbReference>
<evidence type="ECO:0000259" key="16">
    <source>
        <dbReference type="PROSITE" id="PS50011"/>
    </source>
</evidence>
<feature type="region of interest" description="Disordered" evidence="15">
    <location>
        <begin position="447"/>
        <end position="477"/>
    </location>
</feature>
<keyword evidence="3" id="KW-0963">Cytoplasm</keyword>
<dbReference type="PANTHER" id="PTHR44329">
    <property type="entry name" value="SERINE/THREONINE-PROTEIN KINASE TNNI3K-RELATED"/>
    <property type="match status" value="1"/>
</dbReference>
<feature type="region of interest" description="Disordered" evidence="15">
    <location>
        <begin position="768"/>
        <end position="859"/>
    </location>
</feature>
<dbReference type="InterPro" id="IPR017419">
    <property type="entry name" value="MAP3K12_MAP3K13"/>
</dbReference>
<evidence type="ECO:0000313" key="18">
    <source>
        <dbReference type="Proteomes" id="UP001378592"/>
    </source>
</evidence>
<evidence type="ECO:0000256" key="7">
    <source>
        <dbReference type="ARBA" id="ARBA00022777"/>
    </source>
</evidence>
<comment type="similarity">
    <text evidence="2 11">Belongs to the protein kinase superfamily. STE Ser/Thr protein kinase family. MAP kinase kinase kinase subfamily.</text>
</comment>
<dbReference type="InterPro" id="IPR051681">
    <property type="entry name" value="Ser/Thr_Kinases-Pseudokinases"/>
</dbReference>
<keyword evidence="8 11" id="KW-0067">ATP-binding</keyword>
<feature type="coiled-coil region" evidence="14">
    <location>
        <begin position="370"/>
        <end position="435"/>
    </location>
</feature>
<evidence type="ECO:0000256" key="1">
    <source>
        <dbReference type="ARBA" id="ARBA00004496"/>
    </source>
</evidence>
<dbReference type="CDD" id="cd14059">
    <property type="entry name" value="STKc_MAP3K12_13"/>
    <property type="match status" value="1"/>
</dbReference>
<protein>
    <recommendedName>
        <fullName evidence="11">Mitogen-activated protein kinase kinase kinase</fullName>
        <ecNumber evidence="11">2.7.11.25</ecNumber>
    </recommendedName>
</protein>
<comment type="caution">
    <text evidence="17">The sequence shown here is derived from an EMBL/GenBank/DDBJ whole genome shotgun (WGS) entry which is preliminary data.</text>
</comment>
<feature type="region of interest" description="Disordered" evidence="15">
    <location>
        <begin position="705"/>
        <end position="746"/>
    </location>
</feature>
<evidence type="ECO:0000256" key="4">
    <source>
        <dbReference type="ARBA" id="ARBA00022527"/>
    </source>
</evidence>
<evidence type="ECO:0000256" key="13">
    <source>
        <dbReference type="PIRSR" id="PIRSR038165-51"/>
    </source>
</evidence>
<dbReference type="SUPFAM" id="SSF56112">
    <property type="entry name" value="Protein kinase-like (PK-like)"/>
    <property type="match status" value="1"/>
</dbReference>
<dbReference type="PROSITE" id="PS00108">
    <property type="entry name" value="PROTEIN_KINASE_ST"/>
    <property type="match status" value="1"/>
</dbReference>
<name>A0AAN9YXQ9_9ORTH</name>
<feature type="compositionally biased region" description="Polar residues" evidence="15">
    <location>
        <begin position="782"/>
        <end position="797"/>
    </location>
</feature>
<evidence type="ECO:0000256" key="14">
    <source>
        <dbReference type="SAM" id="Coils"/>
    </source>
</evidence>
<feature type="domain" description="Protein kinase" evidence="16">
    <location>
        <begin position="83"/>
        <end position="324"/>
    </location>
</feature>
<feature type="compositionally biased region" description="Basic and acidic residues" evidence="15">
    <location>
        <begin position="532"/>
        <end position="541"/>
    </location>
</feature>
<dbReference type="GO" id="GO:0005737">
    <property type="term" value="C:cytoplasm"/>
    <property type="evidence" value="ECO:0007669"/>
    <property type="project" value="UniProtKB-SubCell"/>
</dbReference>
<feature type="binding site" evidence="13">
    <location>
        <position position="110"/>
    </location>
    <ligand>
        <name>ATP</name>
        <dbReference type="ChEBI" id="CHEBI:30616"/>
    </ligand>
</feature>
<dbReference type="InterPro" id="IPR008271">
    <property type="entry name" value="Ser/Thr_kinase_AS"/>
</dbReference>
<dbReference type="PANTHER" id="PTHR44329:SF304">
    <property type="entry name" value="MITOGEN-ACTIVATED PROTEIN KINASE KINASE KINASE 13-LIKE ISOFORM X1"/>
    <property type="match status" value="1"/>
</dbReference>
<evidence type="ECO:0000256" key="5">
    <source>
        <dbReference type="ARBA" id="ARBA00022679"/>
    </source>
</evidence>
<evidence type="ECO:0000256" key="2">
    <source>
        <dbReference type="ARBA" id="ARBA00006529"/>
    </source>
</evidence>
<dbReference type="EMBL" id="JAZDUA010001003">
    <property type="protein sequence ID" value="KAK7788601.1"/>
    <property type="molecule type" value="Genomic_DNA"/>
</dbReference>
<feature type="active site" description="Proton acceptor" evidence="12">
    <location>
        <position position="194"/>
    </location>
</feature>
<feature type="compositionally biased region" description="Polar residues" evidence="15">
    <location>
        <begin position="454"/>
        <end position="476"/>
    </location>
</feature>
<feature type="region of interest" description="Disordered" evidence="15">
    <location>
        <begin position="581"/>
        <end position="614"/>
    </location>
</feature>
<dbReference type="PRINTS" id="PR00109">
    <property type="entry name" value="TYRKINASE"/>
</dbReference>
<feature type="region of interest" description="Disordered" evidence="15">
    <location>
        <begin position="515"/>
        <end position="541"/>
    </location>
</feature>
<evidence type="ECO:0000256" key="9">
    <source>
        <dbReference type="ARBA" id="ARBA00047559"/>
    </source>
</evidence>
<keyword evidence="18" id="KW-1185">Reference proteome</keyword>
<dbReference type="InterPro" id="IPR011009">
    <property type="entry name" value="Kinase-like_dom_sf"/>
</dbReference>
<dbReference type="GO" id="GO:0004709">
    <property type="term" value="F:MAP kinase kinase kinase activity"/>
    <property type="evidence" value="ECO:0007669"/>
    <property type="project" value="UniProtKB-EC"/>
</dbReference>
<dbReference type="Proteomes" id="UP001378592">
    <property type="component" value="Unassembled WGS sequence"/>
</dbReference>
<evidence type="ECO:0000256" key="8">
    <source>
        <dbReference type="ARBA" id="ARBA00022840"/>
    </source>
</evidence>
<keyword evidence="7 11" id="KW-0418">Kinase</keyword>